<feature type="signal peptide" evidence="8">
    <location>
        <begin position="1"/>
        <end position="22"/>
    </location>
</feature>
<feature type="transmembrane region" description="Helical" evidence="7">
    <location>
        <begin position="1488"/>
        <end position="1507"/>
    </location>
</feature>
<dbReference type="GO" id="GO:0004930">
    <property type="term" value="F:G protein-coupled receptor activity"/>
    <property type="evidence" value="ECO:0007669"/>
    <property type="project" value="InterPro"/>
</dbReference>
<dbReference type="InterPro" id="IPR017978">
    <property type="entry name" value="GPCR_3_C"/>
</dbReference>
<feature type="transmembrane region" description="Helical" evidence="7">
    <location>
        <begin position="1436"/>
        <end position="1459"/>
    </location>
</feature>
<feature type="transmembrane region" description="Helical" evidence="7">
    <location>
        <begin position="1327"/>
        <end position="1351"/>
    </location>
</feature>
<dbReference type="PANTHER" id="PTHR24060">
    <property type="entry name" value="METABOTROPIC GLUTAMATE RECEPTOR"/>
    <property type="match status" value="1"/>
</dbReference>
<keyword evidence="6" id="KW-0325">Glycoprotein</keyword>
<gene>
    <name evidence="10" type="ORF">LSH36_15g17057</name>
</gene>
<accession>A0AAD9KCJ1</accession>
<protein>
    <recommendedName>
        <fullName evidence="9">G-protein coupled receptors family 3 profile domain-containing protein</fullName>
    </recommendedName>
</protein>
<dbReference type="InterPro" id="IPR000337">
    <property type="entry name" value="GPCR_3"/>
</dbReference>
<name>A0AAD9KCJ1_9ANNE</name>
<feature type="chain" id="PRO_5042072824" description="G-protein coupled receptors family 3 profile domain-containing protein" evidence="8">
    <location>
        <begin position="23"/>
        <end position="1628"/>
    </location>
</feature>
<feature type="transmembrane region" description="Helical" evidence="7">
    <location>
        <begin position="1519"/>
        <end position="1541"/>
    </location>
</feature>
<keyword evidence="11" id="KW-1185">Reference proteome</keyword>
<organism evidence="10 11">
    <name type="scientific">Paralvinella palmiformis</name>
    <dbReference type="NCBI Taxonomy" id="53620"/>
    <lineage>
        <taxon>Eukaryota</taxon>
        <taxon>Metazoa</taxon>
        <taxon>Spiralia</taxon>
        <taxon>Lophotrochozoa</taxon>
        <taxon>Annelida</taxon>
        <taxon>Polychaeta</taxon>
        <taxon>Sedentaria</taxon>
        <taxon>Canalipalpata</taxon>
        <taxon>Terebellida</taxon>
        <taxon>Terebelliformia</taxon>
        <taxon>Alvinellidae</taxon>
        <taxon>Paralvinella</taxon>
    </lineage>
</organism>
<evidence type="ECO:0000256" key="5">
    <source>
        <dbReference type="ARBA" id="ARBA00023170"/>
    </source>
</evidence>
<keyword evidence="5" id="KW-0675">Receptor</keyword>
<reference evidence="10" key="1">
    <citation type="journal article" date="2023" name="Mol. Biol. Evol.">
        <title>Third-Generation Sequencing Reveals the Adaptive Role of the Epigenome in Three Deep-Sea Polychaetes.</title>
        <authorList>
            <person name="Perez M."/>
            <person name="Aroh O."/>
            <person name="Sun Y."/>
            <person name="Lan Y."/>
            <person name="Juniper S.K."/>
            <person name="Young C.R."/>
            <person name="Angers B."/>
            <person name="Qian P.Y."/>
        </authorList>
    </citation>
    <scope>NUCLEOTIDE SEQUENCE</scope>
    <source>
        <strain evidence="10">P08H-3</strain>
    </source>
</reference>
<comment type="subcellular location">
    <subcellularLocation>
        <location evidence="1">Membrane</location>
        <topology evidence="1">Multi-pass membrane protein</topology>
    </subcellularLocation>
</comment>
<proteinExistence type="predicted"/>
<dbReference type="Pfam" id="PF00003">
    <property type="entry name" value="7tm_3"/>
    <property type="match status" value="1"/>
</dbReference>
<dbReference type="Gene3D" id="3.40.50.2300">
    <property type="match status" value="6"/>
</dbReference>
<evidence type="ECO:0000259" key="9">
    <source>
        <dbReference type="PROSITE" id="PS50259"/>
    </source>
</evidence>
<dbReference type="PRINTS" id="PR00248">
    <property type="entry name" value="GPCRMGR"/>
</dbReference>
<evidence type="ECO:0000313" key="10">
    <source>
        <dbReference type="EMBL" id="KAK2168681.1"/>
    </source>
</evidence>
<evidence type="ECO:0000256" key="3">
    <source>
        <dbReference type="ARBA" id="ARBA00022989"/>
    </source>
</evidence>
<dbReference type="SUPFAM" id="SSF53822">
    <property type="entry name" value="Periplasmic binding protein-like I"/>
    <property type="match status" value="3"/>
</dbReference>
<sequence length="1628" mass="183831">MTMKMMISLLLLFSLTFVICDGNEMISCIQVSVDQTNDADVIIGGLFNIHEPSLDGTGCGSAINADAIQRLEAYLFALNYLNDKSFMPGIKFGVSGIILLTSPDLTTRFLRYVHLLSEVYPILNNITVIHGLSYVYTREHLKYANLLSRSLVVEEYNGEISEFRKYFLNLEPEQKPNNPWIPLYWEQANRTSKIQDSRLTSDGLFTQAPYVSQTISSVFAFAAALKKAREAKCTNLNGLCSAVFDLKAEQFNDFIRNASFTSMDKQNIAFDNNGDLKNPTIMIKTVIIQEGCLSYDQVAKWTPSLGIRLLPVHSLYNKNNSSLKLYAPSQCVSGCICLNEPFSDIVGKQKNYDDHFDIVLLGIFDIHAQGMNNEECDMRRVNEDSLQAMEAMYFAIDEINSDPNILPNVRVGAVMFDSCRNSTRILRQLSKYFKDDTLPLAVVGASDSRVTATIAEVMKRHKLPVISYASTDPVLSDTTLFPYLLTAVPSDVWQASVIVSLLKKFQWDYITAFYSDSAYGRSSFSEFLRLTEAERICLGSQVMLADYLVNDAKTMEDLVRFYIIRRFPRCHVVVLFTSDWHTRSLLSAYKSWMRNSGNLNRVIWIGTNGWGSRLDVVSGLETIVDGAFTIGFYSEDIPRFKQHLMTRTLENDGQNPWFKEYWQQQLGCYIHQNDKNIYAPVECKSNQTLADLRFRMADRVPYVIDSVYTIALALDELIKRCREPSEVYCISKYRNSDTLFRTMRNLDFFSEITKLQVSYDILGNGIPRYNIFNLRYDEKRSVYDFYTVGNWTDTKFEIDSSDLIVYLASLPNLNITSTCQTCACSDGRVADLKYQMNYGGLTLIGFFPIHGSSQDQALCSKMDNIDGFLQFMAFKYAIEQMNKDATVLRNITLGFLAFDTCSDPDQASLAYRSWSSGLQLFTQKPQAPIVTYTNGFVAQYDHDVTMMLNKVNSIGKPLVQVGGMDTPQTYSNFLYTGISRHQNIQAINDILDALNWTCLSALYQNETELFYREMRDFLDDNGICIRNAVNTDIGDRSGNSSLVIEQLCQSEGVVNVISLLNGIVMRNLLKTVNASHINCHFVWIGAKPLIDEPWLYDTSVEIIRGAIVIVPNLYWDPGFDAYMDKQSLTTDEHNPWISEFWEEYFKCDLKHRGRYRRGCSGRETLLGKSFIHHPVVTQTINAVYSYASGITNLFKDRCGKVSFPPCQAYADPDTVYYYIRTSKIRNPDGTIFSPYEEGGNGVGHFKVINIQQRGHRNETAFVEVGEWINKVLYINTSLIRHYSSTGTVRDLTDTSTPKICDCSRSNTGANLSTESIYVLFLAHNLEWGIVIIVLTIVGILSTLAVLILFIWKRNHQVVRISTLSISLLILLGTFLMFALNFAFMASPSRVTCGCRRVGIGMSYAIIFSCLVVKALRINKIHNKASLSGQPSCVSGLSQLTVALLCVCVEVVLVAEWLLLRPPEVKAVPVDTSSVQSVTRRCVNSDSSLVISLSFVYVLMIVTLCFSLKSRMATEFYREARYIFLVTIFSIVIVICCAAILVQTDDDIKPPGLCVGITVNAYLVLMLIFLPKCAQFIALNRQKRSDQGVHTTNATYVLQHGQTGKKKSLGNQFVQFFKLKLHSVPPILA</sequence>
<evidence type="ECO:0000256" key="6">
    <source>
        <dbReference type="ARBA" id="ARBA00023180"/>
    </source>
</evidence>
<keyword evidence="8" id="KW-0732">Signal</keyword>
<evidence type="ECO:0000256" key="8">
    <source>
        <dbReference type="SAM" id="SignalP"/>
    </source>
</evidence>
<dbReference type="PROSITE" id="PS50259">
    <property type="entry name" value="G_PROTEIN_RECEP_F3_4"/>
    <property type="match status" value="1"/>
</dbReference>
<evidence type="ECO:0000256" key="7">
    <source>
        <dbReference type="SAM" id="Phobius"/>
    </source>
</evidence>
<evidence type="ECO:0000313" key="11">
    <source>
        <dbReference type="Proteomes" id="UP001208570"/>
    </source>
</evidence>
<feature type="domain" description="G-protein coupled receptors family 3 profile" evidence="9">
    <location>
        <begin position="1327"/>
        <end position="1572"/>
    </location>
</feature>
<keyword evidence="3 7" id="KW-1133">Transmembrane helix</keyword>
<evidence type="ECO:0000256" key="4">
    <source>
        <dbReference type="ARBA" id="ARBA00023136"/>
    </source>
</evidence>
<dbReference type="Pfam" id="PF01094">
    <property type="entry name" value="ANF_receptor"/>
    <property type="match status" value="3"/>
</dbReference>
<feature type="transmembrane region" description="Helical" evidence="7">
    <location>
        <begin position="1547"/>
        <end position="1569"/>
    </location>
</feature>
<dbReference type="InterPro" id="IPR050726">
    <property type="entry name" value="mGluR"/>
</dbReference>
<feature type="transmembrane region" description="Helical" evidence="7">
    <location>
        <begin position="1397"/>
        <end position="1415"/>
    </location>
</feature>
<feature type="transmembrane region" description="Helical" evidence="7">
    <location>
        <begin position="1363"/>
        <end position="1385"/>
    </location>
</feature>
<dbReference type="InterPro" id="IPR028082">
    <property type="entry name" value="Peripla_BP_I"/>
</dbReference>
<keyword evidence="2 7" id="KW-0812">Transmembrane</keyword>
<dbReference type="EMBL" id="JAODUP010000015">
    <property type="protein sequence ID" value="KAK2168681.1"/>
    <property type="molecule type" value="Genomic_DNA"/>
</dbReference>
<dbReference type="InterPro" id="IPR001828">
    <property type="entry name" value="ANF_lig-bd_rcpt"/>
</dbReference>
<keyword evidence="4 7" id="KW-0472">Membrane</keyword>
<dbReference type="CDD" id="cd13953">
    <property type="entry name" value="7tm_classC_mGluR-like"/>
    <property type="match status" value="1"/>
</dbReference>
<comment type="caution">
    <text evidence="10">The sequence shown here is derived from an EMBL/GenBank/DDBJ whole genome shotgun (WGS) entry which is preliminary data.</text>
</comment>
<evidence type="ECO:0000256" key="1">
    <source>
        <dbReference type="ARBA" id="ARBA00004141"/>
    </source>
</evidence>
<dbReference type="GO" id="GO:0016020">
    <property type="term" value="C:membrane"/>
    <property type="evidence" value="ECO:0007669"/>
    <property type="project" value="UniProtKB-SubCell"/>
</dbReference>
<evidence type="ECO:0000256" key="2">
    <source>
        <dbReference type="ARBA" id="ARBA00022692"/>
    </source>
</evidence>
<dbReference type="Proteomes" id="UP001208570">
    <property type="component" value="Unassembled WGS sequence"/>
</dbReference>